<dbReference type="InterPro" id="IPR032710">
    <property type="entry name" value="NTF2-like_dom_sf"/>
</dbReference>
<protein>
    <recommendedName>
        <fullName evidence="4">SnoaL-like domain-containing protein</fullName>
    </recommendedName>
</protein>
<dbReference type="eggNOG" id="ENOG502S62I">
    <property type="taxonomic scope" value="Eukaryota"/>
</dbReference>
<evidence type="ECO:0000256" key="1">
    <source>
        <dbReference type="SAM" id="SignalP"/>
    </source>
</evidence>
<dbReference type="EMBL" id="KI964011">
    <property type="protein sequence ID" value="EUC44104.1"/>
    <property type="molecule type" value="Genomic_DNA"/>
</dbReference>
<reference evidence="2 3" key="1">
    <citation type="journal article" date="2013" name="PLoS Genet.">
        <title>Comparative genome structure, secondary metabolite, and effector coding capacity across Cochliobolus pathogens.</title>
        <authorList>
            <person name="Condon B.J."/>
            <person name="Leng Y."/>
            <person name="Wu D."/>
            <person name="Bushley K.E."/>
            <person name="Ohm R.A."/>
            <person name="Otillar R."/>
            <person name="Martin J."/>
            <person name="Schackwitz W."/>
            <person name="Grimwood J."/>
            <person name="MohdZainudin N."/>
            <person name="Xue C."/>
            <person name="Wang R."/>
            <person name="Manning V.A."/>
            <person name="Dhillon B."/>
            <person name="Tu Z.J."/>
            <person name="Steffenson B.J."/>
            <person name="Salamov A."/>
            <person name="Sun H."/>
            <person name="Lowry S."/>
            <person name="LaButti K."/>
            <person name="Han J."/>
            <person name="Copeland A."/>
            <person name="Lindquist E."/>
            <person name="Barry K."/>
            <person name="Schmutz J."/>
            <person name="Baker S.E."/>
            <person name="Ciuffetti L.M."/>
            <person name="Grigoriev I.V."/>
            <person name="Zhong S."/>
            <person name="Turgeon B.G."/>
        </authorList>
    </citation>
    <scope>NUCLEOTIDE SEQUENCE [LARGE SCALE GENOMIC DNA]</scope>
    <source>
        <strain evidence="2 3">ATCC 44560</strain>
    </source>
</reference>
<feature type="signal peptide" evidence="1">
    <location>
        <begin position="1"/>
        <end position="18"/>
    </location>
</feature>
<dbReference type="HOGENOM" id="CLU_100997_3_2_1"/>
<dbReference type="KEGG" id="bor:COCMIDRAFT_6515"/>
<evidence type="ECO:0008006" key="4">
    <source>
        <dbReference type="Google" id="ProtNLM"/>
    </source>
</evidence>
<proteinExistence type="predicted"/>
<sequence>MRFTFLASTIVTSVSVLAAPTGLHSRTDVLVEPRAALAKPAPCVRDPSATEMQNKARFNTFVQALIYKPDITEAFSYVAQDYVNHGIPLLNGFDTGWDVFSLTWDLSSITPLGSTFQYPQGWVKYKKQFREVVERFRMDGGCIVEHWVQNEEVPLNAMTVKRSHSNPITHCCAA</sequence>
<gene>
    <name evidence="2" type="ORF">COCMIDRAFT_6515</name>
</gene>
<keyword evidence="3" id="KW-1185">Reference proteome</keyword>
<name>W6Z967_COCMI</name>
<feature type="chain" id="PRO_5004886772" description="SnoaL-like domain-containing protein" evidence="1">
    <location>
        <begin position="19"/>
        <end position="174"/>
    </location>
</feature>
<keyword evidence="1" id="KW-0732">Signal</keyword>
<dbReference type="AlphaFoldDB" id="W6Z967"/>
<dbReference type="OrthoDB" id="2820488at2759"/>
<dbReference type="SUPFAM" id="SSF54427">
    <property type="entry name" value="NTF2-like"/>
    <property type="match status" value="1"/>
</dbReference>
<organism evidence="2 3">
    <name type="scientific">Bipolaris oryzae ATCC 44560</name>
    <dbReference type="NCBI Taxonomy" id="930090"/>
    <lineage>
        <taxon>Eukaryota</taxon>
        <taxon>Fungi</taxon>
        <taxon>Dikarya</taxon>
        <taxon>Ascomycota</taxon>
        <taxon>Pezizomycotina</taxon>
        <taxon>Dothideomycetes</taxon>
        <taxon>Pleosporomycetidae</taxon>
        <taxon>Pleosporales</taxon>
        <taxon>Pleosporineae</taxon>
        <taxon>Pleosporaceae</taxon>
        <taxon>Bipolaris</taxon>
    </lineage>
</organism>
<dbReference type="Proteomes" id="UP000054032">
    <property type="component" value="Unassembled WGS sequence"/>
</dbReference>
<dbReference type="GeneID" id="19124982"/>
<accession>W6Z967</accession>
<evidence type="ECO:0000313" key="2">
    <source>
        <dbReference type="EMBL" id="EUC44104.1"/>
    </source>
</evidence>
<evidence type="ECO:0000313" key="3">
    <source>
        <dbReference type="Proteomes" id="UP000054032"/>
    </source>
</evidence>
<dbReference type="RefSeq" id="XP_007689345.1">
    <property type="nucleotide sequence ID" value="XM_007691155.1"/>
</dbReference>